<organism evidence="3 4">
    <name type="scientific">Cohnella terricola</name>
    <dbReference type="NCBI Taxonomy" id="1289167"/>
    <lineage>
        <taxon>Bacteria</taxon>
        <taxon>Bacillati</taxon>
        <taxon>Bacillota</taxon>
        <taxon>Bacilli</taxon>
        <taxon>Bacillales</taxon>
        <taxon>Paenibacillaceae</taxon>
        <taxon>Cohnella</taxon>
    </lineage>
</organism>
<evidence type="ECO:0000259" key="2">
    <source>
        <dbReference type="Pfam" id="PF10882"/>
    </source>
</evidence>
<evidence type="ECO:0000313" key="4">
    <source>
        <dbReference type="Proteomes" id="UP000316330"/>
    </source>
</evidence>
<keyword evidence="1" id="KW-0812">Transmembrane</keyword>
<keyword evidence="1" id="KW-0472">Membrane</keyword>
<feature type="transmembrane region" description="Helical" evidence="1">
    <location>
        <begin position="6"/>
        <end position="23"/>
    </location>
</feature>
<keyword evidence="1" id="KW-1133">Transmembrane helix</keyword>
<reference evidence="3 4" key="1">
    <citation type="submission" date="2019-07" db="EMBL/GenBank/DDBJ databases">
        <authorList>
            <person name="Kim J."/>
        </authorList>
    </citation>
    <scope>NUCLEOTIDE SEQUENCE [LARGE SCALE GENOMIC DNA]</scope>
    <source>
        <strain evidence="3 4">G13</strain>
    </source>
</reference>
<dbReference type="AlphaFoldDB" id="A0A559JNJ8"/>
<dbReference type="Proteomes" id="UP000316330">
    <property type="component" value="Unassembled WGS sequence"/>
</dbReference>
<evidence type="ECO:0000313" key="3">
    <source>
        <dbReference type="EMBL" id="TVY01450.1"/>
    </source>
</evidence>
<feature type="domain" description="Bacterial Pleckstrin homology" evidence="2">
    <location>
        <begin position="211"/>
        <end position="284"/>
    </location>
</feature>
<dbReference type="InterPro" id="IPR027783">
    <property type="entry name" value="Bacterial_PH-related"/>
</dbReference>
<dbReference type="RefSeq" id="WP_144700784.1">
    <property type="nucleotide sequence ID" value="NZ_VNJJ01000004.1"/>
</dbReference>
<feature type="transmembrane region" description="Helical" evidence="1">
    <location>
        <begin position="86"/>
        <end position="107"/>
    </location>
</feature>
<feature type="transmembrane region" description="Helical" evidence="1">
    <location>
        <begin position="63"/>
        <end position="80"/>
    </location>
</feature>
<proteinExistence type="predicted"/>
<sequence>MDLLTAIFLAAGAIICVVMLATYKPQAKYKNGMLFAVMLPAHAMDHEGIRDIQARFNKQFNRTGAWIALSLIPFLLLIRWHTYQSIYFFAWIFAICFVFVVPFRRAFRDTLALKRENDWFVGKKLEQDGTVVYTDDDEYWGNGFTYHNPHDKRILVTKRVGIGQTVNTATGVGKLIIWGTVGVSAALLIGVSFMLIRSELTSPTLTVTPEHRIEIKYPMYSYDFDMADVKEIALVDSVPSGMKTNGEGTNQVARGHFRLKDLGKARLYIFKNNPPYIRIKLEDVYIFYNDKDPRVTEQLYEQLRNE</sequence>
<protein>
    <recommendedName>
        <fullName evidence="2">Bacterial Pleckstrin homology domain-containing protein</fullName>
    </recommendedName>
</protein>
<keyword evidence="4" id="KW-1185">Reference proteome</keyword>
<feature type="transmembrane region" description="Helical" evidence="1">
    <location>
        <begin position="175"/>
        <end position="196"/>
    </location>
</feature>
<gene>
    <name evidence="3" type="ORF">FPZ45_09965</name>
</gene>
<name>A0A559JNJ8_9BACL</name>
<comment type="caution">
    <text evidence="3">The sequence shown here is derived from an EMBL/GenBank/DDBJ whole genome shotgun (WGS) entry which is preliminary data.</text>
</comment>
<dbReference type="Pfam" id="PF10882">
    <property type="entry name" value="bPH_5"/>
    <property type="match status" value="1"/>
</dbReference>
<accession>A0A559JNJ8</accession>
<evidence type="ECO:0000256" key="1">
    <source>
        <dbReference type="SAM" id="Phobius"/>
    </source>
</evidence>
<dbReference type="EMBL" id="VNJJ01000004">
    <property type="protein sequence ID" value="TVY01450.1"/>
    <property type="molecule type" value="Genomic_DNA"/>
</dbReference>
<dbReference type="OrthoDB" id="157646at2"/>